<evidence type="ECO:0000313" key="2">
    <source>
        <dbReference type="EMBL" id="AHJ88514.1"/>
    </source>
</evidence>
<sequence>MARVTKRVGRWLSHTRFVPTPLYRLVLIAAGISALLQLFYGAPQSVTATSNTGWFDWTFVGFQLVGAVCALWGLYLVEGDTPSPWAAWAATVNGEVPEIDPEKLQRSLTLELVGLIALQTCMAIQIVSTIDYNGRMPSALWTWMGIVFWLWSFFRDRDIIRALRRLTRP</sequence>
<feature type="transmembrane region" description="Helical" evidence="1">
    <location>
        <begin position="21"/>
        <end position="42"/>
    </location>
</feature>
<dbReference type="EMBL" id="KJ433976">
    <property type="protein sequence ID" value="AHJ88514.1"/>
    <property type="molecule type" value="Genomic_DNA"/>
</dbReference>
<keyword evidence="1" id="KW-0472">Membrane</keyword>
<protein>
    <submittedName>
        <fullName evidence="2">Uncharacterized protein</fullName>
    </submittedName>
</protein>
<organism evidence="2 3">
    <name type="scientific">Mycobacterium phage Julie1</name>
    <dbReference type="NCBI Taxonomy" id="1463812"/>
    <lineage>
        <taxon>Viruses</taxon>
        <taxon>Duplodnaviria</taxon>
        <taxon>Heunggongvirae</taxon>
        <taxon>Uroviricota</taxon>
        <taxon>Caudoviricetes</taxon>
        <taxon>Bclasvirinae</taxon>
        <taxon>Julieunavirus</taxon>
        <taxon>Julieunavirus julie1</taxon>
    </lineage>
</organism>
<evidence type="ECO:0000256" key="1">
    <source>
        <dbReference type="SAM" id="Phobius"/>
    </source>
</evidence>
<feature type="transmembrane region" description="Helical" evidence="1">
    <location>
        <begin position="136"/>
        <end position="154"/>
    </location>
</feature>
<dbReference type="Proteomes" id="UP000203096">
    <property type="component" value="Segment"/>
</dbReference>
<name>W8EIM8_9CAUD</name>
<dbReference type="RefSeq" id="YP_009009214.1">
    <property type="nucleotide sequence ID" value="NC_023600.1"/>
</dbReference>
<keyword evidence="1" id="KW-1133">Transmembrane helix</keyword>
<reference evidence="2 3" key="1">
    <citation type="journal article" date="2014" name="Genome Announc.">
        <title>Complete genome sequences of nine mycobacteriophages.</title>
        <authorList>
            <person name="Franceschelli J.J."/>
            <person name="Suarez C.A."/>
            <person name="Teran L."/>
            <person name="Raya R.R."/>
            <person name="Morbidoni H.R."/>
        </authorList>
    </citation>
    <scope>NUCLEOTIDE SEQUENCE [LARGE SCALE GENOMIC DNA]</scope>
</reference>
<keyword evidence="1" id="KW-0812">Transmembrane</keyword>
<accession>W8EIM8</accession>
<feature type="transmembrane region" description="Helical" evidence="1">
    <location>
        <begin position="112"/>
        <end position="130"/>
    </location>
</feature>
<evidence type="ECO:0000313" key="3">
    <source>
        <dbReference type="Proteomes" id="UP000203096"/>
    </source>
</evidence>
<dbReference type="GeneID" id="18505878"/>
<keyword evidence="3" id="KW-1185">Reference proteome</keyword>
<dbReference type="KEGG" id="vg:18505878"/>
<gene>
    <name evidence="2" type="ORF">Jolie1_014</name>
</gene>
<proteinExistence type="predicted"/>
<feature type="transmembrane region" description="Helical" evidence="1">
    <location>
        <begin position="54"/>
        <end position="77"/>
    </location>
</feature>